<accession>A0AAQ4EC09</accession>
<evidence type="ECO:0000256" key="4">
    <source>
        <dbReference type="ARBA" id="ARBA00022833"/>
    </source>
</evidence>
<dbReference type="InterPro" id="IPR036236">
    <property type="entry name" value="Znf_C2H2_sf"/>
</dbReference>
<dbReference type="PROSITE" id="PS00028">
    <property type="entry name" value="ZINC_FINGER_C2H2_1"/>
    <property type="match status" value="3"/>
</dbReference>
<keyword evidence="8" id="KW-1185">Reference proteome</keyword>
<evidence type="ECO:0000256" key="3">
    <source>
        <dbReference type="ARBA" id="ARBA00022771"/>
    </source>
</evidence>
<reference evidence="7 8" key="1">
    <citation type="journal article" date="2023" name="Arcadia Sci">
        <title>De novo assembly of a long-read Amblyomma americanum tick genome.</title>
        <authorList>
            <person name="Chou S."/>
            <person name="Poskanzer K.E."/>
            <person name="Rollins M."/>
            <person name="Thuy-Boun P.S."/>
        </authorList>
    </citation>
    <scope>NUCLEOTIDE SEQUENCE [LARGE SCALE GENOMIC DNA]</scope>
    <source>
        <strain evidence="7">F_SG_1</strain>
        <tissue evidence="7">Salivary glands</tissue>
    </source>
</reference>
<evidence type="ECO:0000256" key="2">
    <source>
        <dbReference type="ARBA" id="ARBA00022737"/>
    </source>
</evidence>
<proteinExistence type="predicted"/>
<keyword evidence="2" id="KW-0677">Repeat</keyword>
<dbReference type="GO" id="GO:0005634">
    <property type="term" value="C:nucleus"/>
    <property type="evidence" value="ECO:0007669"/>
    <property type="project" value="TreeGrafter"/>
</dbReference>
<dbReference type="EMBL" id="JARKHS020018508">
    <property type="protein sequence ID" value="KAK8772299.1"/>
    <property type="molecule type" value="Genomic_DNA"/>
</dbReference>
<dbReference type="Pfam" id="PF00096">
    <property type="entry name" value="zf-C2H2"/>
    <property type="match status" value="1"/>
</dbReference>
<dbReference type="Pfam" id="PF12874">
    <property type="entry name" value="zf-met"/>
    <property type="match status" value="1"/>
</dbReference>
<dbReference type="AlphaFoldDB" id="A0AAQ4EC09"/>
<dbReference type="PANTHER" id="PTHR24379:SF127">
    <property type="entry name" value="BLOODY FINGERS-RELATED"/>
    <property type="match status" value="1"/>
</dbReference>
<name>A0AAQ4EC09_AMBAM</name>
<sequence>MDRNTVVSLLTVGLADLEERRWSSTESADSDTSSEACPEITEQRRRLRAIRPAGADTVHYCRECQLLFRDPSKLVAHHVYKHQFESTERGRKLPCPICQQSCRSRNTMAAHLGTHLGERACRKCGAEFASACAVSAHKLFHRTGGDFSCGLCGMAFARQSSLTAHSRTQHAQRV</sequence>
<dbReference type="Gene3D" id="3.30.160.60">
    <property type="entry name" value="Classic Zinc Finger"/>
    <property type="match status" value="2"/>
</dbReference>
<evidence type="ECO:0000256" key="5">
    <source>
        <dbReference type="PROSITE-ProRule" id="PRU00042"/>
    </source>
</evidence>
<comment type="caution">
    <text evidence="7">The sequence shown here is derived from an EMBL/GenBank/DDBJ whole genome shotgun (WGS) entry which is preliminary data.</text>
</comment>
<keyword evidence="1" id="KW-0479">Metal-binding</keyword>
<dbReference type="GO" id="GO:0000981">
    <property type="term" value="F:DNA-binding transcription factor activity, RNA polymerase II-specific"/>
    <property type="evidence" value="ECO:0007669"/>
    <property type="project" value="TreeGrafter"/>
</dbReference>
<dbReference type="GO" id="GO:0000977">
    <property type="term" value="F:RNA polymerase II transcription regulatory region sequence-specific DNA binding"/>
    <property type="evidence" value="ECO:0007669"/>
    <property type="project" value="TreeGrafter"/>
</dbReference>
<feature type="domain" description="C2H2-type" evidence="6">
    <location>
        <begin position="147"/>
        <end position="174"/>
    </location>
</feature>
<protein>
    <recommendedName>
        <fullName evidence="6">C2H2-type domain-containing protein</fullName>
    </recommendedName>
</protein>
<evidence type="ECO:0000313" key="7">
    <source>
        <dbReference type="EMBL" id="KAK8772299.1"/>
    </source>
</evidence>
<dbReference type="Proteomes" id="UP001321473">
    <property type="component" value="Unassembled WGS sequence"/>
</dbReference>
<organism evidence="7 8">
    <name type="scientific">Amblyomma americanum</name>
    <name type="common">Lone star tick</name>
    <dbReference type="NCBI Taxonomy" id="6943"/>
    <lineage>
        <taxon>Eukaryota</taxon>
        <taxon>Metazoa</taxon>
        <taxon>Ecdysozoa</taxon>
        <taxon>Arthropoda</taxon>
        <taxon>Chelicerata</taxon>
        <taxon>Arachnida</taxon>
        <taxon>Acari</taxon>
        <taxon>Parasitiformes</taxon>
        <taxon>Ixodida</taxon>
        <taxon>Ixodoidea</taxon>
        <taxon>Ixodidae</taxon>
        <taxon>Amblyomminae</taxon>
        <taxon>Amblyomma</taxon>
    </lineage>
</organism>
<keyword evidence="3 5" id="KW-0863">Zinc-finger</keyword>
<dbReference type="InterPro" id="IPR013087">
    <property type="entry name" value="Znf_C2H2_type"/>
</dbReference>
<gene>
    <name evidence="7" type="ORF">V5799_024458</name>
</gene>
<dbReference type="SUPFAM" id="SSF57667">
    <property type="entry name" value="beta-beta-alpha zinc fingers"/>
    <property type="match status" value="1"/>
</dbReference>
<keyword evidence="4" id="KW-0862">Zinc</keyword>
<dbReference type="PANTHER" id="PTHR24379">
    <property type="entry name" value="KRAB AND ZINC FINGER DOMAIN-CONTAINING"/>
    <property type="match status" value="1"/>
</dbReference>
<dbReference type="SMART" id="SM00355">
    <property type="entry name" value="ZnF_C2H2"/>
    <property type="match status" value="4"/>
</dbReference>
<evidence type="ECO:0000313" key="8">
    <source>
        <dbReference type="Proteomes" id="UP001321473"/>
    </source>
</evidence>
<evidence type="ECO:0000259" key="6">
    <source>
        <dbReference type="PROSITE" id="PS50157"/>
    </source>
</evidence>
<feature type="domain" description="C2H2-type" evidence="6">
    <location>
        <begin position="93"/>
        <end position="120"/>
    </location>
</feature>
<dbReference type="PROSITE" id="PS50157">
    <property type="entry name" value="ZINC_FINGER_C2H2_2"/>
    <property type="match status" value="2"/>
</dbReference>
<dbReference type="GO" id="GO:0008270">
    <property type="term" value="F:zinc ion binding"/>
    <property type="evidence" value="ECO:0007669"/>
    <property type="project" value="UniProtKB-KW"/>
</dbReference>
<evidence type="ECO:0000256" key="1">
    <source>
        <dbReference type="ARBA" id="ARBA00022723"/>
    </source>
</evidence>